<dbReference type="EMBL" id="MCGO01000032">
    <property type="protein sequence ID" value="ORY41311.1"/>
    <property type="molecule type" value="Genomic_DNA"/>
</dbReference>
<gene>
    <name evidence="2" type="ORF">BCR33DRAFT_787053</name>
</gene>
<organism evidence="2 3">
    <name type="scientific">Rhizoclosmatium globosum</name>
    <dbReference type="NCBI Taxonomy" id="329046"/>
    <lineage>
        <taxon>Eukaryota</taxon>
        <taxon>Fungi</taxon>
        <taxon>Fungi incertae sedis</taxon>
        <taxon>Chytridiomycota</taxon>
        <taxon>Chytridiomycota incertae sedis</taxon>
        <taxon>Chytridiomycetes</taxon>
        <taxon>Chytridiales</taxon>
        <taxon>Chytriomycetaceae</taxon>
        <taxon>Rhizoclosmatium</taxon>
    </lineage>
</organism>
<dbReference type="Proteomes" id="UP000193642">
    <property type="component" value="Unassembled WGS sequence"/>
</dbReference>
<proteinExistence type="predicted"/>
<evidence type="ECO:0000313" key="3">
    <source>
        <dbReference type="Proteomes" id="UP000193642"/>
    </source>
</evidence>
<keyword evidence="3" id="KW-1185">Reference proteome</keyword>
<keyword evidence="1" id="KW-0732">Signal</keyword>
<dbReference type="AlphaFoldDB" id="A0A1Y2C2T6"/>
<evidence type="ECO:0000313" key="2">
    <source>
        <dbReference type="EMBL" id="ORY41311.1"/>
    </source>
</evidence>
<name>A0A1Y2C2T6_9FUNG</name>
<feature type="signal peptide" evidence="1">
    <location>
        <begin position="1"/>
        <end position="18"/>
    </location>
</feature>
<dbReference type="OrthoDB" id="2138091at2759"/>
<feature type="chain" id="PRO_5012372679" evidence="1">
    <location>
        <begin position="19"/>
        <end position="276"/>
    </location>
</feature>
<evidence type="ECO:0000256" key="1">
    <source>
        <dbReference type="SAM" id="SignalP"/>
    </source>
</evidence>
<protein>
    <submittedName>
        <fullName evidence="2">Uncharacterized protein</fullName>
    </submittedName>
</protein>
<comment type="caution">
    <text evidence="2">The sequence shown here is derived from an EMBL/GenBank/DDBJ whole genome shotgun (WGS) entry which is preliminary data.</text>
</comment>
<sequence>MFTIRLCIFVASIAFATALSANISPSTKPQLHQFAGPIIRNVEVNPIFFGSLASLPRRNCSSFMRPCGSIGRAYSLPAGTCSDPVTSLDDRKDIKPLLYKLVKDGVITPDFNFNSVYAFHVAPGINVTSDFGDKSCKSMSGYHSYVNITDLNVPNVPFLIYTVIPDPACMVEPPFSYSDLLQIAASHELAEAVTDPLLSLAIEIMLVKGAKGVAQATQVAAWVDVDTLKLKVNGEIADFCEGQADLAPVPKTVGGDGKEYSITKFWSQKKNACVVA</sequence>
<reference evidence="2 3" key="1">
    <citation type="submission" date="2016-07" db="EMBL/GenBank/DDBJ databases">
        <title>Pervasive Adenine N6-methylation of Active Genes in Fungi.</title>
        <authorList>
            <consortium name="DOE Joint Genome Institute"/>
            <person name="Mondo S.J."/>
            <person name="Dannebaum R.O."/>
            <person name="Kuo R.C."/>
            <person name="Labutti K."/>
            <person name="Haridas S."/>
            <person name="Kuo A."/>
            <person name="Salamov A."/>
            <person name="Ahrendt S.R."/>
            <person name="Lipzen A."/>
            <person name="Sullivan W."/>
            <person name="Andreopoulos W.B."/>
            <person name="Clum A."/>
            <person name="Lindquist E."/>
            <person name="Daum C."/>
            <person name="Ramamoorthy G.K."/>
            <person name="Gryganskyi A."/>
            <person name="Culley D."/>
            <person name="Magnuson J.K."/>
            <person name="James T.Y."/>
            <person name="O'Malley M.A."/>
            <person name="Stajich J.E."/>
            <person name="Spatafora J.W."/>
            <person name="Visel A."/>
            <person name="Grigoriev I.V."/>
        </authorList>
    </citation>
    <scope>NUCLEOTIDE SEQUENCE [LARGE SCALE GENOMIC DNA]</scope>
    <source>
        <strain evidence="2 3">JEL800</strain>
    </source>
</reference>
<accession>A0A1Y2C2T6</accession>